<dbReference type="EMBL" id="JARAKH010000010">
    <property type="protein sequence ID" value="KAK8400451.1"/>
    <property type="molecule type" value="Genomic_DNA"/>
</dbReference>
<reference evidence="1 2" key="1">
    <citation type="submission" date="2023-03" db="EMBL/GenBank/DDBJ databases">
        <title>High-quality genome of Scylla paramamosain provides insights in environmental adaptation.</title>
        <authorList>
            <person name="Zhang L."/>
        </authorList>
    </citation>
    <scope>NUCLEOTIDE SEQUENCE [LARGE SCALE GENOMIC DNA]</scope>
    <source>
        <strain evidence="1">LZ_2023a</strain>
        <tissue evidence="1">Muscle</tissue>
    </source>
</reference>
<proteinExistence type="predicted"/>
<dbReference type="AlphaFoldDB" id="A0AAW0ULS1"/>
<organism evidence="1 2">
    <name type="scientific">Scylla paramamosain</name>
    <name type="common">Mud crab</name>
    <dbReference type="NCBI Taxonomy" id="85552"/>
    <lineage>
        <taxon>Eukaryota</taxon>
        <taxon>Metazoa</taxon>
        <taxon>Ecdysozoa</taxon>
        <taxon>Arthropoda</taxon>
        <taxon>Crustacea</taxon>
        <taxon>Multicrustacea</taxon>
        <taxon>Malacostraca</taxon>
        <taxon>Eumalacostraca</taxon>
        <taxon>Eucarida</taxon>
        <taxon>Decapoda</taxon>
        <taxon>Pleocyemata</taxon>
        <taxon>Brachyura</taxon>
        <taxon>Eubrachyura</taxon>
        <taxon>Portunoidea</taxon>
        <taxon>Portunidae</taxon>
        <taxon>Portuninae</taxon>
        <taxon>Scylla</taxon>
    </lineage>
</organism>
<sequence length="181" mass="19974">MVVVVVVVEVARTPRWPPWAARRRQAGVGPLPNLPWRYYFANRRCFPGAHPSSSCPSTPAARLPIQALSLHKRGKYGAQTLNSISGGTVIRFGHFPVSDVQEVAPVFTSPPHLLASLPRLSSRVSGSRASIPQTPEQRHLQITIQRFLQAPPQRHQPAEEALRHLLQTHSVPPSDFSPIVS</sequence>
<gene>
    <name evidence="1" type="ORF">O3P69_003245</name>
</gene>
<protein>
    <submittedName>
        <fullName evidence="1">Uncharacterized protein</fullName>
    </submittedName>
</protein>
<name>A0AAW0ULS1_SCYPA</name>
<evidence type="ECO:0000313" key="2">
    <source>
        <dbReference type="Proteomes" id="UP001487740"/>
    </source>
</evidence>
<dbReference type="Proteomes" id="UP001487740">
    <property type="component" value="Unassembled WGS sequence"/>
</dbReference>
<accession>A0AAW0ULS1</accession>
<keyword evidence="2" id="KW-1185">Reference proteome</keyword>
<comment type="caution">
    <text evidence="1">The sequence shown here is derived from an EMBL/GenBank/DDBJ whole genome shotgun (WGS) entry which is preliminary data.</text>
</comment>
<evidence type="ECO:0000313" key="1">
    <source>
        <dbReference type="EMBL" id="KAK8400451.1"/>
    </source>
</evidence>